<proteinExistence type="predicted"/>
<dbReference type="InParanoid" id="G4YLB6"/>
<dbReference type="RefSeq" id="XP_009517459.1">
    <property type="nucleotide sequence ID" value="XM_009519164.1"/>
</dbReference>
<gene>
    <name evidence="1" type="ORF">PHYSODRAFT_467315</name>
</gene>
<sequence length="332" mass="35976">FQEGYVSATKVLGRWFYMLKIRLVDLHPIFKEIDLCANPQLKLCLRINTGRVAISGILVGTGATQSSQIKLDSTTMTSGQTCPIMIASAAAGNPMAGMLATGNQITFAFGAMGNDFTPTAEAAGYFPYQTSRLHIPFYHLKNPTSIIQKPGAGSTPANPAGQINAPFDLHISGSKKNVKYVALLPFADTTQSHFVPAHSTPQYQSPFDSAPWSVMPGASIRNFQVALGNSNVFDTSHEFDYESFIHEFSKLGAINGDLSQEISNGLIDSIQWNMAQRILVADCSRPSKKDVPQSIQISGTNGSAAGMDLLALVVYERELEIDRLTGEVHRTD</sequence>
<feature type="non-terminal residue" evidence="1">
    <location>
        <position position="1"/>
    </location>
</feature>
<evidence type="ECO:0000313" key="2">
    <source>
        <dbReference type="Proteomes" id="UP000002640"/>
    </source>
</evidence>
<dbReference type="EMBL" id="JH159151">
    <property type="protein sequence ID" value="EGZ30184.1"/>
    <property type="molecule type" value="Genomic_DNA"/>
</dbReference>
<dbReference type="GeneID" id="20653540"/>
<dbReference type="OMA" id="HEYDYET"/>
<dbReference type="KEGG" id="psoj:PHYSODRAFT_467315"/>
<organism evidence="1 2">
    <name type="scientific">Phytophthora sojae (strain P6497)</name>
    <name type="common">Soybean stem and root rot agent</name>
    <name type="synonym">Phytophthora megasperma f. sp. glycines</name>
    <dbReference type="NCBI Taxonomy" id="1094619"/>
    <lineage>
        <taxon>Eukaryota</taxon>
        <taxon>Sar</taxon>
        <taxon>Stramenopiles</taxon>
        <taxon>Oomycota</taxon>
        <taxon>Peronosporomycetes</taxon>
        <taxon>Peronosporales</taxon>
        <taxon>Peronosporaceae</taxon>
        <taxon>Phytophthora</taxon>
    </lineage>
</organism>
<evidence type="ECO:0000313" key="1">
    <source>
        <dbReference type="EMBL" id="EGZ30184.1"/>
    </source>
</evidence>
<dbReference type="AlphaFoldDB" id="G4YLB6"/>
<accession>G4YLB6</accession>
<reference evidence="1 2" key="1">
    <citation type="journal article" date="2006" name="Science">
        <title>Phytophthora genome sequences uncover evolutionary origins and mechanisms of pathogenesis.</title>
        <authorList>
            <person name="Tyler B.M."/>
            <person name="Tripathy S."/>
            <person name="Zhang X."/>
            <person name="Dehal P."/>
            <person name="Jiang R.H."/>
            <person name="Aerts A."/>
            <person name="Arredondo F.D."/>
            <person name="Baxter L."/>
            <person name="Bensasson D."/>
            <person name="Beynon J.L."/>
            <person name="Chapman J."/>
            <person name="Damasceno C.M."/>
            <person name="Dorrance A.E."/>
            <person name="Dou D."/>
            <person name="Dickerman A.W."/>
            <person name="Dubchak I.L."/>
            <person name="Garbelotto M."/>
            <person name="Gijzen M."/>
            <person name="Gordon S.G."/>
            <person name="Govers F."/>
            <person name="Grunwald N.J."/>
            <person name="Huang W."/>
            <person name="Ivors K.L."/>
            <person name="Jones R.W."/>
            <person name="Kamoun S."/>
            <person name="Krampis K."/>
            <person name="Lamour K.H."/>
            <person name="Lee M.K."/>
            <person name="McDonald W.H."/>
            <person name="Medina M."/>
            <person name="Meijer H.J."/>
            <person name="Nordberg E.K."/>
            <person name="Maclean D.J."/>
            <person name="Ospina-Giraldo M.D."/>
            <person name="Morris P.F."/>
            <person name="Phuntumart V."/>
            <person name="Putnam N.H."/>
            <person name="Rash S."/>
            <person name="Rose J.K."/>
            <person name="Sakihama Y."/>
            <person name="Salamov A.A."/>
            <person name="Savidor A."/>
            <person name="Scheuring C.F."/>
            <person name="Smith B.M."/>
            <person name="Sobral B.W."/>
            <person name="Terry A."/>
            <person name="Torto-Alalibo T.A."/>
            <person name="Win J."/>
            <person name="Xu Z."/>
            <person name="Zhang H."/>
            <person name="Grigoriev I.V."/>
            <person name="Rokhsar D.S."/>
            <person name="Boore J.L."/>
        </authorList>
    </citation>
    <scope>NUCLEOTIDE SEQUENCE [LARGE SCALE GENOMIC DNA]</scope>
    <source>
        <strain evidence="1 2">P6497</strain>
    </source>
</reference>
<name>G4YLB6_PHYSP</name>
<protein>
    <submittedName>
        <fullName evidence="1">Uncharacterized protein</fullName>
    </submittedName>
</protein>
<keyword evidence="2" id="KW-1185">Reference proteome</keyword>
<dbReference type="Proteomes" id="UP000002640">
    <property type="component" value="Unassembled WGS sequence"/>
</dbReference>